<protein>
    <recommendedName>
        <fullName evidence="3">Class I SAM-dependent methyltransferase</fullName>
    </recommendedName>
</protein>
<accession>A0A7X0IM88</accession>
<sequence length="317" mass="36014">MLLERLNPYNAGSFRLAQPYGAGDSVRMDAMFHGSKTRWERQRRRFDEVVCIELWTMRGEGVRMQMVASANEVDVLDEAHNRSWSAIQGWVGDRIPHILKFVRELHEADKVEGDILEIGVHHGKLFFLLSAASRASERCVAIDLFEDQQKNLDHSGKGSLATFNRHLLELFPDFASKVTTISADSMSLTPATARERLGVKNVRLMSVDGGHTVAHVINDMEIAQELLVSGGVVLLDDFLGVHWPTVTEGFYKYMQIANRRLAPFLIFQNKLFLTTFSEQPATLTRLRRFLDRTLPAEIHSGRWRYTNVCDHSVLSFA</sequence>
<dbReference type="SUPFAM" id="SSF53335">
    <property type="entry name" value="S-adenosyl-L-methionine-dependent methyltransferases"/>
    <property type="match status" value="1"/>
</dbReference>
<dbReference type="RefSeq" id="WP_246806192.1">
    <property type="nucleotide sequence ID" value="NZ_JACHBG010000001.1"/>
</dbReference>
<comment type="caution">
    <text evidence="1">The sequence shown here is derived from an EMBL/GenBank/DDBJ whole genome shotgun (WGS) entry which is preliminary data.</text>
</comment>
<dbReference type="EMBL" id="JACHBG010000001">
    <property type="protein sequence ID" value="MBB6483573.1"/>
    <property type="molecule type" value="Genomic_DNA"/>
</dbReference>
<proteinExistence type="predicted"/>
<reference evidence="1 2" key="1">
    <citation type="submission" date="2020-08" db="EMBL/GenBank/DDBJ databases">
        <title>Genomic Encyclopedia of Type Strains, Phase IV (KMG-V): Genome sequencing to study the core and pangenomes of soil and plant-associated prokaryotes.</title>
        <authorList>
            <person name="Whitman W."/>
        </authorList>
    </citation>
    <scope>NUCLEOTIDE SEQUENCE [LARGE SCALE GENOMIC DNA]</scope>
    <source>
        <strain evidence="1 2">SEMIA 4060</strain>
    </source>
</reference>
<dbReference type="InterPro" id="IPR029063">
    <property type="entry name" value="SAM-dependent_MTases_sf"/>
</dbReference>
<dbReference type="Gene3D" id="3.40.50.150">
    <property type="entry name" value="Vaccinia Virus protein VP39"/>
    <property type="match status" value="1"/>
</dbReference>
<dbReference type="AlphaFoldDB" id="A0A7X0IM88"/>
<dbReference type="Proteomes" id="UP000565576">
    <property type="component" value="Unassembled WGS sequence"/>
</dbReference>
<evidence type="ECO:0000313" key="1">
    <source>
        <dbReference type="EMBL" id="MBB6483573.1"/>
    </source>
</evidence>
<dbReference type="Pfam" id="PF13578">
    <property type="entry name" value="Methyltransf_24"/>
    <property type="match status" value="1"/>
</dbReference>
<evidence type="ECO:0008006" key="3">
    <source>
        <dbReference type="Google" id="ProtNLM"/>
    </source>
</evidence>
<gene>
    <name evidence="1" type="ORF">GGD46_000816</name>
</gene>
<evidence type="ECO:0000313" key="2">
    <source>
        <dbReference type="Proteomes" id="UP000565576"/>
    </source>
</evidence>
<organism evidence="1 2">
    <name type="scientific">Rhizobium lusitanum</name>
    <dbReference type="NCBI Taxonomy" id="293958"/>
    <lineage>
        <taxon>Bacteria</taxon>
        <taxon>Pseudomonadati</taxon>
        <taxon>Pseudomonadota</taxon>
        <taxon>Alphaproteobacteria</taxon>
        <taxon>Hyphomicrobiales</taxon>
        <taxon>Rhizobiaceae</taxon>
        <taxon>Rhizobium/Agrobacterium group</taxon>
        <taxon>Rhizobium</taxon>
    </lineage>
</organism>
<name>A0A7X0IM88_9HYPH</name>